<evidence type="ECO:0000256" key="3">
    <source>
        <dbReference type="ARBA" id="ARBA00022840"/>
    </source>
</evidence>
<dbReference type="FunFam" id="1.20.1270.10:FF:000016">
    <property type="entry name" value="Heat shock protein 70"/>
    <property type="match status" value="1"/>
</dbReference>
<evidence type="ECO:0000313" key="6">
    <source>
        <dbReference type="EMBL" id="PFX15836.1"/>
    </source>
</evidence>
<evidence type="ECO:0000256" key="4">
    <source>
        <dbReference type="ARBA" id="ARBA00048056"/>
    </source>
</evidence>
<proteinExistence type="inferred from homology"/>
<dbReference type="PANTHER" id="PTHR19375">
    <property type="entry name" value="HEAT SHOCK PROTEIN 70KDA"/>
    <property type="match status" value="1"/>
</dbReference>
<dbReference type="SUPFAM" id="SSF100920">
    <property type="entry name" value="Heat shock protein 70kD (HSP70), peptide-binding domain"/>
    <property type="match status" value="1"/>
</dbReference>
<dbReference type="Gene3D" id="1.20.1270.10">
    <property type="match status" value="1"/>
</dbReference>
<gene>
    <name evidence="6" type="primary">HSP70A2</name>
    <name evidence="6" type="ORF">AWC38_SpisGene19925</name>
</gene>
<dbReference type="InterPro" id="IPR029048">
    <property type="entry name" value="HSP70_C_sf"/>
</dbReference>
<keyword evidence="2" id="KW-0547">Nucleotide-binding</keyword>
<dbReference type="AlphaFoldDB" id="A0A2B4RF87"/>
<protein>
    <submittedName>
        <fullName evidence="6">Heat shock protein 70 A2</fullName>
    </submittedName>
</protein>
<dbReference type="FunFam" id="2.60.34.10:FF:000056">
    <property type="entry name" value="Protein CBG18239"/>
    <property type="match status" value="1"/>
</dbReference>
<feature type="region of interest" description="Disordered" evidence="5">
    <location>
        <begin position="205"/>
        <end position="225"/>
    </location>
</feature>
<name>A0A2B4RF87_STYPI</name>
<accession>A0A2B4RF87</accession>
<dbReference type="GO" id="GO:0005524">
    <property type="term" value="F:ATP binding"/>
    <property type="evidence" value="ECO:0007669"/>
    <property type="project" value="UniProtKB-KW"/>
</dbReference>
<dbReference type="SUPFAM" id="SSF100934">
    <property type="entry name" value="Heat shock protein 70kD (HSP70), C-terminal subdomain"/>
    <property type="match status" value="1"/>
</dbReference>
<dbReference type="OrthoDB" id="2401965at2759"/>
<keyword evidence="7" id="KW-1185">Reference proteome</keyword>
<dbReference type="Gene3D" id="2.60.34.10">
    <property type="entry name" value="Substrate Binding Domain Of DNAk, Chain A, domain 1"/>
    <property type="match status" value="1"/>
</dbReference>
<evidence type="ECO:0000256" key="2">
    <source>
        <dbReference type="ARBA" id="ARBA00022741"/>
    </source>
</evidence>
<keyword evidence="3" id="KW-0067">ATP-binding</keyword>
<dbReference type="Pfam" id="PF00012">
    <property type="entry name" value="HSP70"/>
    <property type="match status" value="1"/>
</dbReference>
<evidence type="ECO:0000313" key="7">
    <source>
        <dbReference type="Proteomes" id="UP000225706"/>
    </source>
</evidence>
<evidence type="ECO:0000256" key="5">
    <source>
        <dbReference type="SAM" id="MobiDB-lite"/>
    </source>
</evidence>
<dbReference type="Proteomes" id="UP000225706">
    <property type="component" value="Unassembled WGS sequence"/>
</dbReference>
<dbReference type="InterPro" id="IPR029047">
    <property type="entry name" value="HSP70_peptide-bd_sf"/>
</dbReference>
<dbReference type="EMBL" id="LSMT01000604">
    <property type="protein sequence ID" value="PFX15836.1"/>
    <property type="molecule type" value="Genomic_DNA"/>
</dbReference>
<reference evidence="7" key="1">
    <citation type="journal article" date="2017" name="bioRxiv">
        <title>Comparative analysis of the genomes of Stylophora pistillata and Acropora digitifera provides evidence for extensive differences between species of corals.</title>
        <authorList>
            <person name="Voolstra C.R."/>
            <person name="Li Y."/>
            <person name="Liew Y.J."/>
            <person name="Baumgarten S."/>
            <person name="Zoccola D."/>
            <person name="Flot J.-F."/>
            <person name="Tambutte S."/>
            <person name="Allemand D."/>
            <person name="Aranda M."/>
        </authorList>
    </citation>
    <scope>NUCLEOTIDE SEQUENCE [LARGE SCALE GENOMIC DNA]</scope>
</reference>
<dbReference type="GO" id="GO:0140662">
    <property type="term" value="F:ATP-dependent protein folding chaperone"/>
    <property type="evidence" value="ECO:0007669"/>
    <property type="project" value="InterPro"/>
</dbReference>
<evidence type="ECO:0000256" key="1">
    <source>
        <dbReference type="ARBA" id="ARBA00007381"/>
    </source>
</evidence>
<feature type="compositionally biased region" description="Polar residues" evidence="5">
    <location>
        <begin position="207"/>
        <end position="218"/>
    </location>
</feature>
<keyword evidence="6" id="KW-0346">Stress response</keyword>
<comment type="similarity">
    <text evidence="1">Belongs to the heat shock protein 70 family.</text>
</comment>
<dbReference type="InterPro" id="IPR013126">
    <property type="entry name" value="Hsp_70_fam"/>
</dbReference>
<comment type="caution">
    <text evidence="6">The sequence shown here is derived from an EMBL/GenBank/DDBJ whole genome shotgun (WGS) entry which is preliminary data.</text>
</comment>
<sequence length="225" mass="25080">MELLELIKNVKSNSGFFTLLSSEKAQEKPEIISPIKVFEGERALTKDNNELGRFELSGIPPAPRGVPKIEVSLDIDANGILNVSAKDQSTGRTNTITITNDKGRLSKADIDRMVAEAERYKEEDEKQRQKISARNSLENYAYNVKQSIEDPNVENKLSSADLEAVKSKVQEVIDWLDRNLQAGKEEYEEKEKDLQGVCSPIMAKLHGQQQSTKGSCNGPTVEEVD</sequence>
<organism evidence="6 7">
    <name type="scientific">Stylophora pistillata</name>
    <name type="common">Smooth cauliflower coral</name>
    <dbReference type="NCBI Taxonomy" id="50429"/>
    <lineage>
        <taxon>Eukaryota</taxon>
        <taxon>Metazoa</taxon>
        <taxon>Cnidaria</taxon>
        <taxon>Anthozoa</taxon>
        <taxon>Hexacorallia</taxon>
        <taxon>Scleractinia</taxon>
        <taxon>Astrocoeniina</taxon>
        <taxon>Pocilloporidae</taxon>
        <taxon>Stylophora</taxon>
    </lineage>
</organism>
<comment type="catalytic activity">
    <reaction evidence="4">
        <text>ATP + H2O = ADP + phosphate + H(+)</text>
        <dbReference type="Rhea" id="RHEA:13065"/>
        <dbReference type="ChEBI" id="CHEBI:15377"/>
        <dbReference type="ChEBI" id="CHEBI:15378"/>
        <dbReference type="ChEBI" id="CHEBI:30616"/>
        <dbReference type="ChEBI" id="CHEBI:43474"/>
        <dbReference type="ChEBI" id="CHEBI:456216"/>
        <dbReference type="EC" id="3.6.4.10"/>
    </reaction>
</comment>
<dbReference type="STRING" id="50429.A0A2B4RF87"/>